<proteinExistence type="predicted"/>
<sequence length="182" mass="19932">MATPTAYAILWPTKFLPGTTDNYVSNEVIAAGLTANQVWPFLADTAHWEKYYDNIGQITPPASGSLLTPEAVGSRFRFATFGFPPLDIELAECVPPTATTPGRLAWRAWQDGDADSALEVYHAWVVENTPWSSEGKPFARILTQESQIGKPAAQLAEAQPNPMLNGHQSWLDGLVKYAKSKN</sequence>
<protein>
    <recommendedName>
        <fullName evidence="3">Polyketide cyclase</fullName>
    </recommendedName>
</protein>
<organism evidence="1 2">
    <name type="scientific">Sporothrix stenoceras</name>
    <dbReference type="NCBI Taxonomy" id="5173"/>
    <lineage>
        <taxon>Eukaryota</taxon>
        <taxon>Fungi</taxon>
        <taxon>Dikarya</taxon>
        <taxon>Ascomycota</taxon>
        <taxon>Pezizomycotina</taxon>
        <taxon>Sordariomycetes</taxon>
        <taxon>Sordariomycetidae</taxon>
        <taxon>Ophiostomatales</taxon>
        <taxon>Ophiostomataceae</taxon>
        <taxon>Sporothrix</taxon>
    </lineage>
</organism>
<accession>A0ABR3ZCX4</accession>
<name>A0ABR3ZCX4_9PEZI</name>
<reference evidence="1 2" key="1">
    <citation type="journal article" date="2024" name="IMA Fungus">
        <title>IMA Genome - F19 : A genome assembly and annotation guide to empower mycologists, including annotated draft genome sequences of Ceratocystis pirilliformis, Diaporthe australafricana, Fusarium ophioides, Paecilomyces lecythidis, and Sporothrix stenoceras.</title>
        <authorList>
            <person name="Aylward J."/>
            <person name="Wilson A.M."/>
            <person name="Visagie C.M."/>
            <person name="Spraker J."/>
            <person name="Barnes I."/>
            <person name="Buitendag C."/>
            <person name="Ceriani C."/>
            <person name="Del Mar Angel L."/>
            <person name="du Plessis D."/>
            <person name="Fuchs T."/>
            <person name="Gasser K."/>
            <person name="Kramer D."/>
            <person name="Li W."/>
            <person name="Munsamy K."/>
            <person name="Piso A."/>
            <person name="Price J.L."/>
            <person name="Sonnekus B."/>
            <person name="Thomas C."/>
            <person name="van der Nest A."/>
            <person name="van Dijk A."/>
            <person name="van Heerden A."/>
            <person name="van Vuuren N."/>
            <person name="Yilmaz N."/>
            <person name="Duong T.A."/>
            <person name="van der Merwe N.A."/>
            <person name="Wingfield M.J."/>
            <person name="Wingfield B.D."/>
        </authorList>
    </citation>
    <scope>NUCLEOTIDE SEQUENCE [LARGE SCALE GENOMIC DNA]</scope>
    <source>
        <strain evidence="1 2">CMW 5346</strain>
    </source>
</reference>
<evidence type="ECO:0008006" key="3">
    <source>
        <dbReference type="Google" id="ProtNLM"/>
    </source>
</evidence>
<comment type="caution">
    <text evidence="1">The sequence shown here is derived from an EMBL/GenBank/DDBJ whole genome shotgun (WGS) entry which is preliminary data.</text>
</comment>
<dbReference type="SUPFAM" id="SSF55961">
    <property type="entry name" value="Bet v1-like"/>
    <property type="match status" value="1"/>
</dbReference>
<dbReference type="InterPro" id="IPR023393">
    <property type="entry name" value="START-like_dom_sf"/>
</dbReference>
<dbReference type="Gene3D" id="3.30.530.20">
    <property type="match status" value="1"/>
</dbReference>
<dbReference type="EMBL" id="JAWCUI010000015">
    <property type="protein sequence ID" value="KAL1898531.1"/>
    <property type="molecule type" value="Genomic_DNA"/>
</dbReference>
<dbReference type="Proteomes" id="UP001583186">
    <property type="component" value="Unassembled WGS sequence"/>
</dbReference>
<evidence type="ECO:0000313" key="1">
    <source>
        <dbReference type="EMBL" id="KAL1898531.1"/>
    </source>
</evidence>
<gene>
    <name evidence="1" type="ORF">Sste5346_003435</name>
</gene>
<evidence type="ECO:0000313" key="2">
    <source>
        <dbReference type="Proteomes" id="UP001583186"/>
    </source>
</evidence>
<keyword evidence="2" id="KW-1185">Reference proteome</keyword>